<evidence type="ECO:0000256" key="1">
    <source>
        <dbReference type="SAM" id="Phobius"/>
    </source>
</evidence>
<dbReference type="AlphaFoldDB" id="A0A4Q9GLH1"/>
<reference evidence="2 3" key="1">
    <citation type="submission" date="2019-02" db="EMBL/GenBank/DDBJ databases">
        <title>Hansschlegelia quercus sp. nov., a novel methylotrophic bacterium from buds of oak (Quercus robur L.).</title>
        <authorList>
            <person name="Agafonova N.V."/>
            <person name="Kaparullina E.N."/>
            <person name="Grouzdev D.S."/>
            <person name="Doronina N.V."/>
        </authorList>
    </citation>
    <scope>NUCLEOTIDE SEQUENCE [LARGE SCALE GENOMIC DNA]</scope>
    <source>
        <strain evidence="2 3">Dub</strain>
    </source>
</reference>
<protein>
    <submittedName>
        <fullName evidence="2">Uncharacterized protein</fullName>
    </submittedName>
</protein>
<proteinExistence type="predicted"/>
<accession>A0A4Q9GLH1</accession>
<keyword evidence="1" id="KW-0472">Membrane</keyword>
<sequence length="71" mass="7268">MVPAALAGLSLRDEDHLRHYALTGLLFGTAALALRLWAGIATAAAAINEAVFSGGIRDSGLCEANDGAVIF</sequence>
<dbReference type="Proteomes" id="UP000291613">
    <property type="component" value="Unassembled WGS sequence"/>
</dbReference>
<evidence type="ECO:0000313" key="2">
    <source>
        <dbReference type="EMBL" id="TBN55183.1"/>
    </source>
</evidence>
<keyword evidence="3" id="KW-1185">Reference proteome</keyword>
<comment type="caution">
    <text evidence="2">The sequence shown here is derived from an EMBL/GenBank/DDBJ whole genome shotgun (WGS) entry which is preliminary data.</text>
</comment>
<dbReference type="EMBL" id="SIUB01000001">
    <property type="protein sequence ID" value="TBN55183.1"/>
    <property type="molecule type" value="Genomic_DNA"/>
</dbReference>
<gene>
    <name evidence="2" type="ORF">EYR15_03335</name>
</gene>
<dbReference type="RefSeq" id="WP_131001434.1">
    <property type="nucleotide sequence ID" value="NZ_JBHSZR010000002.1"/>
</dbReference>
<evidence type="ECO:0000313" key="3">
    <source>
        <dbReference type="Proteomes" id="UP000291613"/>
    </source>
</evidence>
<name>A0A4Q9GLH1_9HYPH</name>
<feature type="transmembrane region" description="Helical" evidence="1">
    <location>
        <begin position="20"/>
        <end position="47"/>
    </location>
</feature>
<keyword evidence="1" id="KW-1133">Transmembrane helix</keyword>
<keyword evidence="1" id="KW-0812">Transmembrane</keyword>
<organism evidence="2 3">
    <name type="scientific">Hansschlegelia quercus</name>
    <dbReference type="NCBI Taxonomy" id="2528245"/>
    <lineage>
        <taxon>Bacteria</taxon>
        <taxon>Pseudomonadati</taxon>
        <taxon>Pseudomonadota</taxon>
        <taxon>Alphaproteobacteria</taxon>
        <taxon>Hyphomicrobiales</taxon>
        <taxon>Methylopilaceae</taxon>
        <taxon>Hansschlegelia</taxon>
    </lineage>
</organism>